<evidence type="ECO:0000313" key="6">
    <source>
        <dbReference type="EMBL" id="CUV19039.1"/>
    </source>
</evidence>
<name>A0A0S4UA10_RALSL</name>
<sequence length="126" mass="14597">MSRPFEQLVRDISASAYLIHKYVVGLNEYGFEHSQQVQDAVTFRLTVIGEAAGDIIDRCRSDLDHASSVAATADYDMPMTLKLFRRMRDKLIHSHWTIDHTILWNTAQEDVPKLNRELMRSLQHQL</sequence>
<dbReference type="EMBL" id="CP085043">
    <property type="protein sequence ID" value="UZF14071.1"/>
    <property type="molecule type" value="Genomic_DNA"/>
</dbReference>
<dbReference type="EMBL" id="LN899821">
    <property type="protein sequence ID" value="CUV19039.1"/>
    <property type="molecule type" value="Genomic_DNA"/>
</dbReference>
<keyword evidence="5" id="KW-0378">Hydrolase</keyword>
<reference evidence="8" key="2">
    <citation type="submission" date="2021-10" db="EMBL/GenBank/DDBJ databases">
        <title>Complete genome sequences of five Ralstonia solancearum strains isolated from sunflower.</title>
        <authorList>
            <person name="She X."/>
            <person name="He Z."/>
        </authorList>
    </citation>
    <scope>NUCLEOTIDE SEQUENCE</scope>
    <source>
        <strain evidence="8">RS638</strain>
    </source>
</reference>
<keyword evidence="2" id="KW-1277">Toxin-antitoxin system</keyword>
<reference evidence="6" key="1">
    <citation type="submission" date="2015-10" db="EMBL/GenBank/DDBJ databases">
        <authorList>
            <person name="Gilbert D.G."/>
        </authorList>
    </citation>
    <scope>NUCLEOTIDE SEQUENCE</scope>
    <source>
        <strain evidence="6">Phyl III-seqv23</strain>
    </source>
</reference>
<dbReference type="InterPro" id="IPR008201">
    <property type="entry name" value="HepT-like"/>
</dbReference>
<evidence type="ECO:0000313" key="7">
    <source>
        <dbReference type="EMBL" id="CUV58413.1"/>
    </source>
</evidence>
<evidence type="ECO:0000313" key="8">
    <source>
        <dbReference type="EMBL" id="UZF14071.1"/>
    </source>
</evidence>
<dbReference type="GO" id="GO:0016787">
    <property type="term" value="F:hydrolase activity"/>
    <property type="evidence" value="ECO:0007669"/>
    <property type="project" value="UniProtKB-KW"/>
</dbReference>
<keyword evidence="1" id="KW-0597">Phosphoprotein</keyword>
<dbReference type="PANTHER" id="PTHR34139">
    <property type="entry name" value="UPF0331 PROTEIN MJ0127"/>
    <property type="match status" value="1"/>
</dbReference>
<keyword evidence="4" id="KW-0547">Nucleotide-binding</keyword>
<dbReference type="EMBL" id="LN899820">
    <property type="protein sequence ID" value="CUV58413.1"/>
    <property type="molecule type" value="Genomic_DNA"/>
</dbReference>
<organism evidence="6">
    <name type="scientific">Ralstonia solanacearum</name>
    <name type="common">Pseudomonas solanacearum</name>
    <dbReference type="NCBI Taxonomy" id="305"/>
    <lineage>
        <taxon>Bacteria</taxon>
        <taxon>Pseudomonadati</taxon>
        <taxon>Pseudomonadota</taxon>
        <taxon>Betaproteobacteria</taxon>
        <taxon>Burkholderiales</taxon>
        <taxon>Burkholderiaceae</taxon>
        <taxon>Ralstonia</taxon>
        <taxon>Ralstonia solanacearum species complex</taxon>
    </lineage>
</organism>
<evidence type="ECO:0000256" key="1">
    <source>
        <dbReference type="ARBA" id="ARBA00022553"/>
    </source>
</evidence>
<dbReference type="AlphaFoldDB" id="A0A0S4UA10"/>
<evidence type="ECO:0000256" key="5">
    <source>
        <dbReference type="ARBA" id="ARBA00022801"/>
    </source>
</evidence>
<gene>
    <name evidence="8" type="ORF">LH706_13670</name>
    <name evidence="6" type="ORF">PSS4_v1_900003</name>
    <name evidence="7" type="ORF">RUN215_v1_2100003</name>
</gene>
<keyword evidence="3" id="KW-0540">Nuclease</keyword>
<evidence type="ECO:0000256" key="3">
    <source>
        <dbReference type="ARBA" id="ARBA00022722"/>
    </source>
</evidence>
<proteinExistence type="predicted"/>
<dbReference type="Pfam" id="PF01934">
    <property type="entry name" value="HepT-like"/>
    <property type="match status" value="1"/>
</dbReference>
<dbReference type="GO" id="GO:0004540">
    <property type="term" value="F:RNA nuclease activity"/>
    <property type="evidence" value="ECO:0007669"/>
    <property type="project" value="InterPro"/>
</dbReference>
<dbReference type="InterPro" id="IPR051813">
    <property type="entry name" value="HepT_RNase_toxin"/>
</dbReference>
<evidence type="ECO:0000256" key="2">
    <source>
        <dbReference type="ARBA" id="ARBA00022649"/>
    </source>
</evidence>
<protein>
    <submittedName>
        <fullName evidence="8">DUF86 domain-containing protein</fullName>
    </submittedName>
</protein>
<dbReference type="PANTHER" id="PTHR34139:SF1">
    <property type="entry name" value="RNASE MJ1380-RELATED"/>
    <property type="match status" value="1"/>
</dbReference>
<dbReference type="GO" id="GO:0110001">
    <property type="term" value="C:toxin-antitoxin complex"/>
    <property type="evidence" value="ECO:0007669"/>
    <property type="project" value="InterPro"/>
</dbReference>
<evidence type="ECO:0000256" key="4">
    <source>
        <dbReference type="ARBA" id="ARBA00022741"/>
    </source>
</evidence>
<dbReference type="GO" id="GO:0000166">
    <property type="term" value="F:nucleotide binding"/>
    <property type="evidence" value="ECO:0007669"/>
    <property type="project" value="UniProtKB-KW"/>
</dbReference>
<accession>A0A0S4UA10</accession>